<dbReference type="PANTHER" id="PTHR47481:SF31">
    <property type="entry name" value="OS01G0873500 PROTEIN"/>
    <property type="match status" value="1"/>
</dbReference>
<dbReference type="PANTHER" id="PTHR47481">
    <property type="match status" value="1"/>
</dbReference>
<dbReference type="GO" id="GO:0003676">
    <property type="term" value="F:nucleic acid binding"/>
    <property type="evidence" value="ECO:0007669"/>
    <property type="project" value="InterPro"/>
</dbReference>
<accession>A0A6L2LMG8</accession>
<evidence type="ECO:0008006" key="2">
    <source>
        <dbReference type="Google" id="ProtNLM"/>
    </source>
</evidence>
<name>A0A6L2LMG8_TANCI</name>
<dbReference type="AlphaFoldDB" id="A0A6L2LMG8"/>
<dbReference type="InterPro" id="IPR036875">
    <property type="entry name" value="Znf_CCHC_sf"/>
</dbReference>
<dbReference type="SUPFAM" id="SSF57756">
    <property type="entry name" value="Retrovirus zinc finger-like domains"/>
    <property type="match status" value="1"/>
</dbReference>
<sequence>MTTTVLNNLVFRALFEKQRLTGPNFIDWYRNLQIVLLVEDKLPFLEQPIPVMPVPPVGQVLPSDVLVTHATWVKASKEIASLMLMTMDPDIQKNLEQLGAYDILKELKMLYAQQAQQELLQTVREFHASKQEEGQSVSSYVLKINSYIDNLERLNHAMTQNLAVSLILVSLINEYDSFMQNYNMHGMEKTVTELHAMLKLHEQTLPKKDDAPALHAIRVGKTNTSPPPNKYNPAKDVICHQYSNVGHWKQNCPQYLAGLLKNKKISQGASTSVKEFDLEVGINKWYQSQKRSFEKEEPVLIHKIYLLEKMDQDVAHMVAASKVPMLKPKEFEIWRIRIEQYIQMIDYSLWEKIRQKEGLKQRQGAL</sequence>
<organism evidence="1">
    <name type="scientific">Tanacetum cinerariifolium</name>
    <name type="common">Dalmatian daisy</name>
    <name type="synonym">Chrysanthemum cinerariifolium</name>
    <dbReference type="NCBI Taxonomy" id="118510"/>
    <lineage>
        <taxon>Eukaryota</taxon>
        <taxon>Viridiplantae</taxon>
        <taxon>Streptophyta</taxon>
        <taxon>Embryophyta</taxon>
        <taxon>Tracheophyta</taxon>
        <taxon>Spermatophyta</taxon>
        <taxon>Magnoliopsida</taxon>
        <taxon>eudicotyledons</taxon>
        <taxon>Gunneridae</taxon>
        <taxon>Pentapetalae</taxon>
        <taxon>asterids</taxon>
        <taxon>campanulids</taxon>
        <taxon>Asterales</taxon>
        <taxon>Asteraceae</taxon>
        <taxon>Asteroideae</taxon>
        <taxon>Anthemideae</taxon>
        <taxon>Anthemidinae</taxon>
        <taxon>Tanacetum</taxon>
    </lineage>
</organism>
<comment type="caution">
    <text evidence="1">The sequence shown here is derived from an EMBL/GenBank/DDBJ whole genome shotgun (WGS) entry which is preliminary data.</text>
</comment>
<dbReference type="EMBL" id="BKCJ010004507">
    <property type="protein sequence ID" value="GEU61464.1"/>
    <property type="molecule type" value="Genomic_DNA"/>
</dbReference>
<protein>
    <recommendedName>
        <fullName evidence="2">Zinc finger, CCHC-type</fullName>
    </recommendedName>
</protein>
<proteinExistence type="predicted"/>
<evidence type="ECO:0000313" key="1">
    <source>
        <dbReference type="EMBL" id="GEU61464.1"/>
    </source>
</evidence>
<dbReference type="Pfam" id="PF14223">
    <property type="entry name" value="Retrotran_gag_2"/>
    <property type="match status" value="1"/>
</dbReference>
<reference evidence="1" key="1">
    <citation type="journal article" date="2019" name="Sci. Rep.">
        <title>Draft genome of Tanacetum cinerariifolium, the natural source of mosquito coil.</title>
        <authorList>
            <person name="Yamashiro T."/>
            <person name="Shiraishi A."/>
            <person name="Satake H."/>
            <person name="Nakayama K."/>
        </authorList>
    </citation>
    <scope>NUCLEOTIDE SEQUENCE</scope>
</reference>
<gene>
    <name evidence="1" type="ORF">Tci_033442</name>
</gene>
<dbReference type="GO" id="GO:0008270">
    <property type="term" value="F:zinc ion binding"/>
    <property type="evidence" value="ECO:0007669"/>
    <property type="project" value="InterPro"/>
</dbReference>